<evidence type="ECO:0000259" key="1">
    <source>
        <dbReference type="Pfam" id="PF12680"/>
    </source>
</evidence>
<reference evidence="2 3" key="1">
    <citation type="submission" date="2024-04" db="EMBL/GenBank/DDBJ databases">
        <title>Aurantiacibacter sp. DGU6 16S ribosomal RNA gene Genome sequencing and assembly.</title>
        <authorList>
            <person name="Park S."/>
        </authorList>
    </citation>
    <scope>NUCLEOTIDE SEQUENCE [LARGE SCALE GENOMIC DNA]</scope>
    <source>
        <strain evidence="2 3">DGU6</strain>
    </source>
</reference>
<dbReference type="RefSeq" id="WP_341674347.1">
    <property type="nucleotide sequence ID" value="NZ_JBBYHV010000002.1"/>
</dbReference>
<dbReference type="SUPFAM" id="SSF54427">
    <property type="entry name" value="NTF2-like"/>
    <property type="match status" value="1"/>
</dbReference>
<organism evidence="2 3">
    <name type="scientific">Aurantiacibacter gilvus</name>
    <dbReference type="NCBI Taxonomy" id="3139141"/>
    <lineage>
        <taxon>Bacteria</taxon>
        <taxon>Pseudomonadati</taxon>
        <taxon>Pseudomonadota</taxon>
        <taxon>Alphaproteobacteria</taxon>
        <taxon>Sphingomonadales</taxon>
        <taxon>Erythrobacteraceae</taxon>
        <taxon>Aurantiacibacter</taxon>
    </lineage>
</organism>
<protein>
    <submittedName>
        <fullName evidence="2">Nuclear transport factor 2 family protein</fullName>
    </submittedName>
</protein>
<accession>A0ABU9IHC4</accession>
<name>A0ABU9IHC4_9SPHN</name>
<evidence type="ECO:0000313" key="2">
    <source>
        <dbReference type="EMBL" id="MEL1251807.1"/>
    </source>
</evidence>
<evidence type="ECO:0000313" key="3">
    <source>
        <dbReference type="Proteomes" id="UP001497045"/>
    </source>
</evidence>
<dbReference type="EMBL" id="JBBYHV010000002">
    <property type="protein sequence ID" value="MEL1251807.1"/>
    <property type="molecule type" value="Genomic_DNA"/>
</dbReference>
<dbReference type="Gene3D" id="3.10.450.50">
    <property type="match status" value="1"/>
</dbReference>
<dbReference type="Proteomes" id="UP001497045">
    <property type="component" value="Unassembled WGS sequence"/>
</dbReference>
<keyword evidence="3" id="KW-1185">Reference proteome</keyword>
<dbReference type="Pfam" id="PF12680">
    <property type="entry name" value="SnoaL_2"/>
    <property type="match status" value="1"/>
</dbReference>
<comment type="caution">
    <text evidence="2">The sequence shown here is derived from an EMBL/GenBank/DDBJ whole genome shotgun (WGS) entry which is preliminary data.</text>
</comment>
<dbReference type="InterPro" id="IPR032710">
    <property type="entry name" value="NTF2-like_dom_sf"/>
</dbReference>
<sequence length="134" mass="14508">MGSPAETVAVLHEVAESRMDPAALAELIAEDAVFHSPVMHTPQHGKVLVMQYLGAALMLFSQHGFHYVRKLIDGENAALEFAAEIDGVHVNGVDLIAFDSEGMIKDFKVMVRPLKAIEAVRAKMLAQLEAAKDG</sequence>
<proteinExistence type="predicted"/>
<feature type="domain" description="SnoaL-like" evidence="1">
    <location>
        <begin position="15"/>
        <end position="105"/>
    </location>
</feature>
<gene>
    <name evidence="2" type="ORF">AAEO60_14110</name>
</gene>
<dbReference type="InterPro" id="IPR037401">
    <property type="entry name" value="SnoaL-like"/>
</dbReference>